<dbReference type="InterPro" id="IPR020616">
    <property type="entry name" value="Thiolase_N"/>
</dbReference>
<accession>A0A1T2KZV6</accession>
<feature type="active site" description="Proton acceptor" evidence="4">
    <location>
        <position position="389"/>
    </location>
</feature>
<dbReference type="CDD" id="cd00751">
    <property type="entry name" value="thiolase"/>
    <property type="match status" value="1"/>
</dbReference>
<organism evidence="8 9">
    <name type="scientific">Solemya pervernicosa gill symbiont</name>
    <dbReference type="NCBI Taxonomy" id="642797"/>
    <lineage>
        <taxon>Bacteria</taxon>
        <taxon>Pseudomonadati</taxon>
        <taxon>Pseudomonadota</taxon>
        <taxon>Gammaproteobacteria</taxon>
        <taxon>sulfur-oxidizing symbionts</taxon>
    </lineage>
</organism>
<evidence type="ECO:0000259" key="7">
    <source>
        <dbReference type="Pfam" id="PF02803"/>
    </source>
</evidence>
<name>A0A1T2KZV6_9GAMM</name>
<dbReference type="PANTHER" id="PTHR18919:SF151">
    <property type="entry name" value="BLR2427 PROTEIN"/>
    <property type="match status" value="1"/>
</dbReference>
<dbReference type="NCBIfam" id="TIGR01930">
    <property type="entry name" value="AcCoA-C-Actrans"/>
    <property type="match status" value="1"/>
</dbReference>
<evidence type="ECO:0000256" key="4">
    <source>
        <dbReference type="PIRSR" id="PIRSR000429-1"/>
    </source>
</evidence>
<keyword evidence="9" id="KW-1185">Reference proteome</keyword>
<feature type="domain" description="Thiolase C-terminal" evidence="7">
    <location>
        <begin position="294"/>
        <end position="432"/>
    </location>
</feature>
<feature type="active site" description="Acyl-thioester intermediate" evidence="4">
    <location>
        <position position="96"/>
    </location>
</feature>
<evidence type="ECO:0000256" key="5">
    <source>
        <dbReference type="RuleBase" id="RU003557"/>
    </source>
</evidence>
<evidence type="ECO:0000256" key="2">
    <source>
        <dbReference type="ARBA" id="ARBA00022679"/>
    </source>
</evidence>
<evidence type="ECO:0000259" key="6">
    <source>
        <dbReference type="Pfam" id="PF00108"/>
    </source>
</evidence>
<feature type="active site" description="Proton acceptor" evidence="4">
    <location>
        <position position="419"/>
    </location>
</feature>
<feature type="domain" description="Thiolase N-terminal" evidence="6">
    <location>
        <begin position="13"/>
        <end position="285"/>
    </location>
</feature>
<dbReference type="PROSITE" id="PS00099">
    <property type="entry name" value="THIOLASE_3"/>
    <property type="match status" value="1"/>
</dbReference>
<dbReference type="Pfam" id="PF00108">
    <property type="entry name" value="Thiolase_N"/>
    <property type="match status" value="1"/>
</dbReference>
<dbReference type="SUPFAM" id="SSF53901">
    <property type="entry name" value="Thiolase-like"/>
    <property type="match status" value="2"/>
</dbReference>
<protein>
    <submittedName>
        <fullName evidence="8">Acetyl-CoA acetyltransferase</fullName>
    </submittedName>
</protein>
<dbReference type="OrthoDB" id="8951704at2"/>
<dbReference type="InterPro" id="IPR002155">
    <property type="entry name" value="Thiolase"/>
</dbReference>
<gene>
    <name evidence="8" type="ORF">BOW53_15750</name>
</gene>
<dbReference type="InterPro" id="IPR020613">
    <property type="entry name" value="Thiolase_CS"/>
</dbReference>
<sequence>MKRANSQPKARPVYVVDGSRTPFLKAQGPGPLAAADLAVAAARSLLIRQPFEAEQINEVVLGCVMPGPDEANIARVVGLRLGLPQQTPAWTVQRNCASGLQAVDSAYQSIASGRSELVLAGGVEAMSRAPLLLSVLMSHWFYHWSRTRSFGARVQLLAELRPAHLQPVIALLRGLTDPVVGLSMGQTAELLAHRFGIEREQMDEYALESHRRLGEAQDGRWLDEIEPLYLSDGTILKDDNGLRRDSDMAAMAWLRPVFDRPVGHVTAGNSAQVSDGAAMLLLASADAVDRYGLKVLGRITDLVWSGLDPAEMGLGPAYAMSTLLKRHHMRPDQVDFWEINEAFAAQVLACQSAWNSDSFCQHELGREKSLGAIPEQQLNVDGGAIAIGHPVGASGARLVLHLLKVLEREEAHRGIASLCIGGGQGGAVMLERTGGGA</sequence>
<dbReference type="PANTHER" id="PTHR18919">
    <property type="entry name" value="ACETYL-COA C-ACYLTRANSFERASE"/>
    <property type="match status" value="1"/>
</dbReference>
<proteinExistence type="inferred from homology"/>
<dbReference type="Pfam" id="PF02803">
    <property type="entry name" value="Thiolase_C"/>
    <property type="match status" value="1"/>
</dbReference>
<comment type="similarity">
    <text evidence="1 5">Belongs to the thiolase-like superfamily. Thiolase family.</text>
</comment>
<dbReference type="Proteomes" id="UP000191110">
    <property type="component" value="Unassembled WGS sequence"/>
</dbReference>
<dbReference type="InterPro" id="IPR020610">
    <property type="entry name" value="Thiolase_AS"/>
</dbReference>
<comment type="caution">
    <text evidence="8">The sequence shown here is derived from an EMBL/GenBank/DDBJ whole genome shotgun (WGS) entry which is preliminary data.</text>
</comment>
<evidence type="ECO:0000256" key="1">
    <source>
        <dbReference type="ARBA" id="ARBA00010982"/>
    </source>
</evidence>
<evidence type="ECO:0000313" key="8">
    <source>
        <dbReference type="EMBL" id="OOZ38379.1"/>
    </source>
</evidence>
<dbReference type="PROSITE" id="PS00737">
    <property type="entry name" value="THIOLASE_2"/>
    <property type="match status" value="1"/>
</dbReference>
<keyword evidence="3 5" id="KW-0012">Acyltransferase</keyword>
<dbReference type="Gene3D" id="3.40.47.10">
    <property type="match status" value="1"/>
</dbReference>
<dbReference type="EMBL" id="MPRL01000096">
    <property type="protein sequence ID" value="OOZ38379.1"/>
    <property type="molecule type" value="Genomic_DNA"/>
</dbReference>
<evidence type="ECO:0000313" key="9">
    <source>
        <dbReference type="Proteomes" id="UP000191110"/>
    </source>
</evidence>
<reference evidence="8 9" key="1">
    <citation type="submission" date="2016-11" db="EMBL/GenBank/DDBJ databases">
        <title>Mixed transmission modes and dynamic genome evolution in an obligate animal-bacterial symbiosis.</title>
        <authorList>
            <person name="Russell S.L."/>
            <person name="Corbett-Detig R.B."/>
            <person name="Cavanaugh C.M."/>
        </authorList>
    </citation>
    <scope>NUCLEOTIDE SEQUENCE [LARGE SCALE GENOMIC DNA]</scope>
    <source>
        <strain evidence="8">Sveles-Q1</strain>
    </source>
</reference>
<dbReference type="PIRSF" id="PIRSF000429">
    <property type="entry name" value="Ac-CoA_Ac_transf"/>
    <property type="match status" value="1"/>
</dbReference>
<dbReference type="NCBIfam" id="NF006030">
    <property type="entry name" value="PRK08170.1"/>
    <property type="match status" value="1"/>
</dbReference>
<dbReference type="InterPro" id="IPR020617">
    <property type="entry name" value="Thiolase_C"/>
</dbReference>
<dbReference type="RefSeq" id="WP_078485041.1">
    <property type="nucleotide sequence ID" value="NZ_MPRL01000096.1"/>
</dbReference>
<dbReference type="InterPro" id="IPR016039">
    <property type="entry name" value="Thiolase-like"/>
</dbReference>
<dbReference type="AlphaFoldDB" id="A0A1T2KZV6"/>
<evidence type="ECO:0000256" key="3">
    <source>
        <dbReference type="ARBA" id="ARBA00023315"/>
    </source>
</evidence>
<dbReference type="GO" id="GO:0003988">
    <property type="term" value="F:acetyl-CoA C-acyltransferase activity"/>
    <property type="evidence" value="ECO:0007669"/>
    <property type="project" value="UniProtKB-ARBA"/>
</dbReference>
<keyword evidence="2 5" id="KW-0808">Transferase</keyword>